<evidence type="ECO:0000259" key="3">
    <source>
        <dbReference type="SMART" id="SM01007"/>
    </source>
</evidence>
<organism evidence="4 5">
    <name type="scientific">Paenibacillus algicola</name>
    <dbReference type="NCBI Taxonomy" id="2565926"/>
    <lineage>
        <taxon>Bacteria</taxon>
        <taxon>Bacillati</taxon>
        <taxon>Bacillota</taxon>
        <taxon>Bacilli</taxon>
        <taxon>Bacillales</taxon>
        <taxon>Paenibacillaceae</taxon>
        <taxon>Paenibacillus</taxon>
    </lineage>
</organism>
<proteinExistence type="predicted"/>
<dbReference type="InterPro" id="IPR050197">
    <property type="entry name" value="Aldolase_class_II_sugar_metab"/>
</dbReference>
<gene>
    <name evidence="4" type="ORF">E6C60_1020</name>
</gene>
<dbReference type="Proteomes" id="UP000300879">
    <property type="component" value="Chromosome"/>
</dbReference>
<dbReference type="EMBL" id="CP040396">
    <property type="protein sequence ID" value="QCT01738.1"/>
    <property type="molecule type" value="Genomic_DNA"/>
</dbReference>
<dbReference type="SUPFAM" id="SSF53639">
    <property type="entry name" value="AraD/HMP-PK domain-like"/>
    <property type="match status" value="1"/>
</dbReference>
<keyword evidence="5" id="KW-1185">Reference proteome</keyword>
<dbReference type="GO" id="GO:0005829">
    <property type="term" value="C:cytosol"/>
    <property type="evidence" value="ECO:0007669"/>
    <property type="project" value="TreeGrafter"/>
</dbReference>
<sequence>MLITASGTELGHLDEDHFVKVSLHDGEWSSSSKPSKELPMHRAVYLARDDAHAVIHASPFWSTLAACSSLAIPSNLFVESMYYVEKIAYVDYVHPGSLELGEAVEHAAAEAEVIMLRNHGVIVFDRSVKEAVMRLQTLEMTCRMLVTALQAKLSLHELDALIVEDFLNHANYKPRMNRKVGKRNGQ</sequence>
<reference evidence="4 5" key="1">
    <citation type="submission" date="2019-05" db="EMBL/GenBank/DDBJ databases">
        <authorList>
            <person name="Chen C."/>
        </authorList>
    </citation>
    <scope>NUCLEOTIDE SEQUENCE [LARGE SCALE GENOMIC DNA]</scope>
    <source>
        <strain evidence="4 5">HB172198</strain>
    </source>
</reference>
<dbReference type="KEGG" id="palo:E6C60_1020"/>
<keyword evidence="2" id="KW-0456">Lyase</keyword>
<protein>
    <submittedName>
        <fullName evidence="4">L-fuculose phosphate aldolase</fullName>
    </submittedName>
</protein>
<dbReference type="GO" id="GO:0016832">
    <property type="term" value="F:aldehyde-lyase activity"/>
    <property type="evidence" value="ECO:0007669"/>
    <property type="project" value="TreeGrafter"/>
</dbReference>
<name>A0A4P8XHE7_9BACL</name>
<evidence type="ECO:0000313" key="5">
    <source>
        <dbReference type="Proteomes" id="UP000300879"/>
    </source>
</evidence>
<evidence type="ECO:0000256" key="1">
    <source>
        <dbReference type="ARBA" id="ARBA00022723"/>
    </source>
</evidence>
<dbReference type="GO" id="GO:0019323">
    <property type="term" value="P:pentose catabolic process"/>
    <property type="evidence" value="ECO:0007669"/>
    <property type="project" value="TreeGrafter"/>
</dbReference>
<dbReference type="InterPro" id="IPR036409">
    <property type="entry name" value="Aldolase_II/adducin_N_sf"/>
</dbReference>
<dbReference type="GO" id="GO:0046872">
    <property type="term" value="F:metal ion binding"/>
    <property type="evidence" value="ECO:0007669"/>
    <property type="project" value="UniProtKB-KW"/>
</dbReference>
<dbReference type="AlphaFoldDB" id="A0A4P8XHE7"/>
<dbReference type="SMART" id="SM01007">
    <property type="entry name" value="Aldolase_II"/>
    <property type="match status" value="1"/>
</dbReference>
<dbReference type="Pfam" id="PF00596">
    <property type="entry name" value="Aldolase_II"/>
    <property type="match status" value="1"/>
</dbReference>
<keyword evidence="1" id="KW-0479">Metal-binding</keyword>
<dbReference type="Gene3D" id="3.40.225.10">
    <property type="entry name" value="Class II aldolase/adducin N-terminal domain"/>
    <property type="match status" value="1"/>
</dbReference>
<dbReference type="InterPro" id="IPR001303">
    <property type="entry name" value="Aldolase_II/adducin_N"/>
</dbReference>
<feature type="domain" description="Class II aldolase/adducin N-terminal" evidence="3">
    <location>
        <begin position="1"/>
        <end position="146"/>
    </location>
</feature>
<evidence type="ECO:0000256" key="2">
    <source>
        <dbReference type="ARBA" id="ARBA00023239"/>
    </source>
</evidence>
<dbReference type="PANTHER" id="PTHR22789">
    <property type="entry name" value="FUCULOSE PHOSPHATE ALDOLASE"/>
    <property type="match status" value="1"/>
</dbReference>
<evidence type="ECO:0000313" key="4">
    <source>
        <dbReference type="EMBL" id="QCT01738.1"/>
    </source>
</evidence>
<dbReference type="PANTHER" id="PTHR22789:SF0">
    <property type="entry name" value="3-OXO-TETRONATE 4-PHOSPHATE DECARBOXYLASE-RELATED"/>
    <property type="match status" value="1"/>
</dbReference>
<accession>A0A4P8XHE7</accession>